<proteinExistence type="predicted"/>
<feature type="region of interest" description="Disordered" evidence="2">
    <location>
        <begin position="22"/>
        <end position="45"/>
    </location>
</feature>
<organism evidence="3 4">
    <name type="scientific">Paramecium primaurelia</name>
    <dbReference type="NCBI Taxonomy" id="5886"/>
    <lineage>
        <taxon>Eukaryota</taxon>
        <taxon>Sar</taxon>
        <taxon>Alveolata</taxon>
        <taxon>Ciliophora</taxon>
        <taxon>Intramacronucleata</taxon>
        <taxon>Oligohymenophorea</taxon>
        <taxon>Peniculida</taxon>
        <taxon>Parameciidae</taxon>
        <taxon>Paramecium</taxon>
    </lineage>
</organism>
<reference evidence="3" key="1">
    <citation type="submission" date="2021-01" db="EMBL/GenBank/DDBJ databases">
        <authorList>
            <consortium name="Genoscope - CEA"/>
            <person name="William W."/>
        </authorList>
    </citation>
    <scope>NUCLEOTIDE SEQUENCE</scope>
</reference>
<accession>A0A8S1K5Z5</accession>
<comment type="caution">
    <text evidence="3">The sequence shown here is derived from an EMBL/GenBank/DDBJ whole genome shotgun (WGS) entry which is preliminary data.</text>
</comment>
<dbReference type="EMBL" id="CAJJDM010000012">
    <property type="protein sequence ID" value="CAD8050709.1"/>
    <property type="molecule type" value="Genomic_DNA"/>
</dbReference>
<name>A0A8S1K5Z5_PARPR</name>
<feature type="coiled-coil region" evidence="1">
    <location>
        <begin position="50"/>
        <end position="137"/>
    </location>
</feature>
<gene>
    <name evidence="3" type="ORF">PPRIM_AZ9-3.1.T0170193</name>
</gene>
<feature type="compositionally biased region" description="Polar residues" evidence="2">
    <location>
        <begin position="26"/>
        <end position="45"/>
    </location>
</feature>
<protein>
    <submittedName>
        <fullName evidence="3">Uncharacterized protein</fullName>
    </submittedName>
</protein>
<keyword evidence="4" id="KW-1185">Reference proteome</keyword>
<dbReference type="AlphaFoldDB" id="A0A8S1K5Z5"/>
<evidence type="ECO:0000256" key="2">
    <source>
        <dbReference type="SAM" id="MobiDB-lite"/>
    </source>
</evidence>
<keyword evidence="1" id="KW-0175">Coiled coil</keyword>
<dbReference type="Proteomes" id="UP000688137">
    <property type="component" value="Unassembled WGS sequence"/>
</dbReference>
<sequence length="243" mass="28833">MHNYSKIIKNLKSEEIDQEYERIRSQSKNRSYSTKNSNYESTKTSSFQENISLKNQLYILQEQLNNEKQRTNQLEIVIKKLKSSLLQQDKDLLSKCEEKIQIIIEKDQLIKQLQEQMKSLQTENDHLQTTLSEFQDLELTINQLTSSYNSIAPNMLDQQSILEQCLDYLNSLTKLINPILYGSQPQLQDLFKTKQKFKPRKKFQITELCENNMKHIQDIEKQLVHILDLIDQKFINELAQYIK</sequence>
<evidence type="ECO:0000313" key="3">
    <source>
        <dbReference type="EMBL" id="CAD8050709.1"/>
    </source>
</evidence>
<evidence type="ECO:0000313" key="4">
    <source>
        <dbReference type="Proteomes" id="UP000688137"/>
    </source>
</evidence>
<evidence type="ECO:0000256" key="1">
    <source>
        <dbReference type="SAM" id="Coils"/>
    </source>
</evidence>
<dbReference type="OMA" id="CEEKIQI"/>